<protein>
    <submittedName>
        <fullName evidence="1">Uncharacterized protein</fullName>
    </submittedName>
</protein>
<gene>
    <name evidence="1" type="ORF">Sangu_0392800</name>
</gene>
<evidence type="ECO:0000313" key="1">
    <source>
        <dbReference type="EMBL" id="KAL0370747.1"/>
    </source>
</evidence>
<dbReference type="EMBL" id="JACGWK010000002">
    <property type="protein sequence ID" value="KAL0370747.1"/>
    <property type="molecule type" value="Genomic_DNA"/>
</dbReference>
<dbReference type="AlphaFoldDB" id="A0AAW2QSP3"/>
<reference evidence="1" key="1">
    <citation type="submission" date="2020-06" db="EMBL/GenBank/DDBJ databases">
        <authorList>
            <person name="Li T."/>
            <person name="Hu X."/>
            <person name="Zhang T."/>
            <person name="Song X."/>
            <person name="Zhang H."/>
            <person name="Dai N."/>
            <person name="Sheng W."/>
            <person name="Hou X."/>
            <person name="Wei L."/>
        </authorList>
    </citation>
    <scope>NUCLEOTIDE SEQUENCE</scope>
    <source>
        <strain evidence="1">G01</strain>
        <tissue evidence="1">Leaf</tissue>
    </source>
</reference>
<reference evidence="1" key="2">
    <citation type="journal article" date="2024" name="Plant">
        <title>Genomic evolution and insights into agronomic trait innovations of Sesamum species.</title>
        <authorList>
            <person name="Miao H."/>
            <person name="Wang L."/>
            <person name="Qu L."/>
            <person name="Liu H."/>
            <person name="Sun Y."/>
            <person name="Le M."/>
            <person name="Wang Q."/>
            <person name="Wei S."/>
            <person name="Zheng Y."/>
            <person name="Lin W."/>
            <person name="Duan Y."/>
            <person name="Cao H."/>
            <person name="Xiong S."/>
            <person name="Wang X."/>
            <person name="Wei L."/>
            <person name="Li C."/>
            <person name="Ma Q."/>
            <person name="Ju M."/>
            <person name="Zhao R."/>
            <person name="Li G."/>
            <person name="Mu C."/>
            <person name="Tian Q."/>
            <person name="Mei H."/>
            <person name="Zhang T."/>
            <person name="Gao T."/>
            <person name="Zhang H."/>
        </authorList>
    </citation>
    <scope>NUCLEOTIDE SEQUENCE</scope>
    <source>
        <strain evidence="1">G01</strain>
    </source>
</reference>
<accession>A0AAW2QSP3</accession>
<sequence length="58" mass="6893">MTHIKKLEQDLLNLQRHIFGVPLNWKEPNLLEYEGTTNSQEHLSCFENVALLHRYSWG</sequence>
<name>A0AAW2QSP3_9LAMI</name>
<proteinExistence type="predicted"/>
<comment type="caution">
    <text evidence="1">The sequence shown here is derived from an EMBL/GenBank/DDBJ whole genome shotgun (WGS) entry which is preliminary data.</text>
</comment>
<organism evidence="1">
    <name type="scientific">Sesamum angustifolium</name>
    <dbReference type="NCBI Taxonomy" id="2727405"/>
    <lineage>
        <taxon>Eukaryota</taxon>
        <taxon>Viridiplantae</taxon>
        <taxon>Streptophyta</taxon>
        <taxon>Embryophyta</taxon>
        <taxon>Tracheophyta</taxon>
        <taxon>Spermatophyta</taxon>
        <taxon>Magnoliopsida</taxon>
        <taxon>eudicotyledons</taxon>
        <taxon>Gunneridae</taxon>
        <taxon>Pentapetalae</taxon>
        <taxon>asterids</taxon>
        <taxon>lamiids</taxon>
        <taxon>Lamiales</taxon>
        <taxon>Pedaliaceae</taxon>
        <taxon>Sesamum</taxon>
    </lineage>
</organism>